<dbReference type="GO" id="GO:0000160">
    <property type="term" value="P:phosphorelay signal transduction system"/>
    <property type="evidence" value="ECO:0007669"/>
    <property type="project" value="TreeGrafter"/>
</dbReference>
<dbReference type="EC" id="2.7.13.3" evidence="2"/>
<evidence type="ECO:0000256" key="4">
    <source>
        <dbReference type="ARBA" id="ARBA00022679"/>
    </source>
</evidence>
<dbReference type="InterPro" id="IPR036890">
    <property type="entry name" value="HATPase_C_sf"/>
</dbReference>
<keyword evidence="7" id="KW-0472">Membrane</keyword>
<dbReference type="SUPFAM" id="SSF55874">
    <property type="entry name" value="ATPase domain of HSP90 chaperone/DNA topoisomerase II/histidine kinase"/>
    <property type="match status" value="1"/>
</dbReference>
<comment type="caution">
    <text evidence="9">The sequence shown here is derived from an EMBL/GenBank/DDBJ whole genome shotgun (WGS) entry which is preliminary data.</text>
</comment>
<dbReference type="SMART" id="SM00387">
    <property type="entry name" value="HATPase_c"/>
    <property type="match status" value="1"/>
</dbReference>
<evidence type="ECO:0000256" key="3">
    <source>
        <dbReference type="ARBA" id="ARBA00022553"/>
    </source>
</evidence>
<keyword evidence="5 9" id="KW-0418">Kinase</keyword>
<evidence type="ECO:0000313" key="10">
    <source>
        <dbReference type="Proteomes" id="UP000638263"/>
    </source>
</evidence>
<organism evidence="9 10">
    <name type="scientific">Nocardia jinanensis</name>
    <dbReference type="NCBI Taxonomy" id="382504"/>
    <lineage>
        <taxon>Bacteria</taxon>
        <taxon>Bacillati</taxon>
        <taxon>Actinomycetota</taxon>
        <taxon>Actinomycetes</taxon>
        <taxon>Mycobacteriales</taxon>
        <taxon>Nocardiaceae</taxon>
        <taxon>Nocardia</taxon>
    </lineage>
</organism>
<dbReference type="EMBL" id="BMMH01000003">
    <property type="protein sequence ID" value="GGL07680.1"/>
    <property type="molecule type" value="Genomic_DNA"/>
</dbReference>
<keyword evidence="3" id="KW-0597">Phosphoprotein</keyword>
<keyword evidence="4" id="KW-0808">Transferase</keyword>
<evidence type="ECO:0000259" key="8">
    <source>
        <dbReference type="SMART" id="SM00387"/>
    </source>
</evidence>
<feature type="domain" description="Histidine kinase/HSP90-like ATPase" evidence="8">
    <location>
        <begin position="224"/>
        <end position="339"/>
    </location>
</feature>
<accession>A0A917RH97</accession>
<dbReference type="Proteomes" id="UP000638263">
    <property type="component" value="Unassembled WGS sequence"/>
</dbReference>
<dbReference type="InterPro" id="IPR050428">
    <property type="entry name" value="TCS_sensor_his_kinase"/>
</dbReference>
<reference evidence="9" key="1">
    <citation type="journal article" date="2014" name="Int. J. Syst. Evol. Microbiol.">
        <title>Complete genome sequence of Corynebacterium casei LMG S-19264T (=DSM 44701T), isolated from a smear-ripened cheese.</title>
        <authorList>
            <consortium name="US DOE Joint Genome Institute (JGI-PGF)"/>
            <person name="Walter F."/>
            <person name="Albersmeier A."/>
            <person name="Kalinowski J."/>
            <person name="Ruckert C."/>
        </authorList>
    </citation>
    <scope>NUCLEOTIDE SEQUENCE</scope>
    <source>
        <strain evidence="9">CGMCC 4.3508</strain>
    </source>
</reference>
<dbReference type="GO" id="GO:0004673">
    <property type="term" value="F:protein histidine kinase activity"/>
    <property type="evidence" value="ECO:0007669"/>
    <property type="project" value="UniProtKB-EC"/>
</dbReference>
<dbReference type="GO" id="GO:0005886">
    <property type="term" value="C:plasma membrane"/>
    <property type="evidence" value="ECO:0007669"/>
    <property type="project" value="TreeGrafter"/>
</dbReference>
<evidence type="ECO:0000256" key="5">
    <source>
        <dbReference type="ARBA" id="ARBA00022777"/>
    </source>
</evidence>
<feature type="transmembrane region" description="Helical" evidence="7">
    <location>
        <begin position="18"/>
        <end position="43"/>
    </location>
</feature>
<protein>
    <recommendedName>
        <fullName evidence="2">histidine kinase</fullName>
        <ecNumber evidence="2">2.7.13.3</ecNumber>
    </recommendedName>
</protein>
<feature type="region of interest" description="Disordered" evidence="6">
    <location>
        <begin position="389"/>
        <end position="530"/>
    </location>
</feature>
<feature type="region of interest" description="Disordered" evidence="6">
    <location>
        <begin position="348"/>
        <end position="374"/>
    </location>
</feature>
<evidence type="ECO:0000256" key="7">
    <source>
        <dbReference type="SAM" id="Phobius"/>
    </source>
</evidence>
<evidence type="ECO:0000256" key="2">
    <source>
        <dbReference type="ARBA" id="ARBA00012438"/>
    </source>
</evidence>
<feature type="transmembrane region" description="Helical" evidence="7">
    <location>
        <begin position="49"/>
        <end position="72"/>
    </location>
</feature>
<dbReference type="Pfam" id="PF02518">
    <property type="entry name" value="HATPase_c"/>
    <property type="match status" value="1"/>
</dbReference>
<proteinExistence type="predicted"/>
<keyword evidence="7" id="KW-0812">Transmembrane</keyword>
<evidence type="ECO:0000256" key="6">
    <source>
        <dbReference type="SAM" id="MobiDB-lite"/>
    </source>
</evidence>
<keyword evidence="7" id="KW-1133">Transmembrane helix</keyword>
<name>A0A917RH97_9NOCA</name>
<reference evidence="9" key="2">
    <citation type="submission" date="2020-09" db="EMBL/GenBank/DDBJ databases">
        <authorList>
            <person name="Sun Q."/>
            <person name="Zhou Y."/>
        </authorList>
    </citation>
    <scope>NUCLEOTIDE SEQUENCE</scope>
    <source>
        <strain evidence="9">CGMCC 4.3508</strain>
    </source>
</reference>
<keyword evidence="10" id="KW-1185">Reference proteome</keyword>
<dbReference type="InterPro" id="IPR003594">
    <property type="entry name" value="HATPase_dom"/>
</dbReference>
<dbReference type="RefSeq" id="WP_063916426.1">
    <property type="nucleotide sequence ID" value="NZ_BMMH01000003.1"/>
</dbReference>
<evidence type="ECO:0000313" key="9">
    <source>
        <dbReference type="EMBL" id="GGL07680.1"/>
    </source>
</evidence>
<dbReference type="PANTHER" id="PTHR45436">
    <property type="entry name" value="SENSOR HISTIDINE KINASE YKOH"/>
    <property type="match status" value="1"/>
</dbReference>
<dbReference type="AlphaFoldDB" id="A0A917RH97"/>
<sequence>MYESVPVASAGGMGRRQLLAPALALGISVTVGIGLLAAAIMSVAPADRMITAVWVAVAVVAACTAIATAVYFRGQITAEQRRGAEALDRLAHTERRAAAAEQAVAAEKEISASSERRRSAAIAALANAAGRMQAMTTSMLANLQDLEHRYADQAVLTDLLKMDHATAQAGRLADSIAILSGARTGRRWAKPIVMERILRAAIGRVGGYQRVRLRAIVDIAIAGHAAEGVIHALSELVDNACRFSPPTTEVHIYAAEIPAGLVVTIEDSGLVMSESSLHRAQLTVSGAEGDAAEGLSSLNGTRFGLAVVGRLARKHGLTVSYRPSAIGGTAAVVMIPRELTARIEPPATPALPTGHSAGQAVLPPGAGDAADSGPFAVVSETGARFRAAPVDTAAADSSRTRYGAANTAPAGHVPGRHSSAQHRSGEFPAVAATEPEATTTTVLPKRRRGSTLAAAHPAGLPDPTSFDGAAGHDSSAKHRTSASSLGAFQRAVTGRADDEAQPFGGPIHPPGNGAARVSRHSMTTDRENDR</sequence>
<feature type="compositionally biased region" description="Low complexity" evidence="6">
    <location>
        <begin position="428"/>
        <end position="442"/>
    </location>
</feature>
<evidence type="ECO:0000256" key="1">
    <source>
        <dbReference type="ARBA" id="ARBA00000085"/>
    </source>
</evidence>
<dbReference type="Gene3D" id="3.30.565.10">
    <property type="entry name" value="Histidine kinase-like ATPase, C-terminal domain"/>
    <property type="match status" value="1"/>
</dbReference>
<dbReference type="PANTHER" id="PTHR45436:SF5">
    <property type="entry name" value="SENSOR HISTIDINE KINASE TRCS"/>
    <property type="match status" value="1"/>
</dbReference>
<comment type="catalytic activity">
    <reaction evidence="1">
        <text>ATP + protein L-histidine = ADP + protein N-phospho-L-histidine.</text>
        <dbReference type="EC" id="2.7.13.3"/>
    </reaction>
</comment>
<gene>
    <name evidence="9" type="ORF">GCM10011588_22680</name>
</gene>